<keyword evidence="3" id="KW-1185">Reference proteome</keyword>
<feature type="non-terminal residue" evidence="2">
    <location>
        <position position="125"/>
    </location>
</feature>
<dbReference type="Proteomes" id="UP000430345">
    <property type="component" value="Unassembled WGS sequence"/>
</dbReference>
<proteinExistence type="predicted"/>
<dbReference type="RefSeq" id="WP_152892523.1">
    <property type="nucleotide sequence ID" value="NZ_WHJC01000640.1"/>
</dbReference>
<feature type="transmembrane region" description="Helical" evidence="1">
    <location>
        <begin position="20"/>
        <end position="38"/>
    </location>
</feature>
<name>A0A6I1MQM7_9CLOT</name>
<evidence type="ECO:0000256" key="1">
    <source>
        <dbReference type="SAM" id="Phobius"/>
    </source>
</evidence>
<keyword evidence="1" id="KW-1133">Transmembrane helix</keyword>
<sequence length="125" mass="14679">MYWFKESFKLFFSATKKELLSLFCGTLVLLVGFLLNAPEFKIGYAISILILLTMMCRYNFVADFIIDSDLQNLKKNKKFFSYIISKNIFSFLLTFIIVFLVFTINLLITKTTFSQDYYLNLIYCG</sequence>
<organism evidence="2 3">
    <name type="scientific">Clostridium tarantellae</name>
    <dbReference type="NCBI Taxonomy" id="39493"/>
    <lineage>
        <taxon>Bacteria</taxon>
        <taxon>Bacillati</taxon>
        <taxon>Bacillota</taxon>
        <taxon>Clostridia</taxon>
        <taxon>Eubacteriales</taxon>
        <taxon>Clostridiaceae</taxon>
        <taxon>Clostridium</taxon>
    </lineage>
</organism>
<keyword evidence="1" id="KW-0472">Membrane</keyword>
<dbReference type="EMBL" id="WHJC01000640">
    <property type="protein sequence ID" value="MPQ45354.1"/>
    <property type="molecule type" value="Genomic_DNA"/>
</dbReference>
<evidence type="ECO:0000313" key="2">
    <source>
        <dbReference type="EMBL" id="MPQ45354.1"/>
    </source>
</evidence>
<dbReference type="OrthoDB" id="10004430at2"/>
<protein>
    <submittedName>
        <fullName evidence="2">Uncharacterized protein</fullName>
    </submittedName>
</protein>
<feature type="transmembrane region" description="Helical" evidence="1">
    <location>
        <begin position="44"/>
        <end position="66"/>
    </location>
</feature>
<feature type="transmembrane region" description="Helical" evidence="1">
    <location>
        <begin position="87"/>
        <end position="108"/>
    </location>
</feature>
<evidence type="ECO:0000313" key="3">
    <source>
        <dbReference type="Proteomes" id="UP000430345"/>
    </source>
</evidence>
<reference evidence="2 3" key="1">
    <citation type="submission" date="2019-10" db="EMBL/GenBank/DDBJ databases">
        <title>The Genome Sequence of Clostridium tarantellae Isolated from Fish Brain.</title>
        <authorList>
            <person name="Bano L."/>
            <person name="Kiel M."/>
            <person name="Sales G."/>
            <person name="Doxey A.C."/>
            <person name="Mansfield M.J."/>
            <person name="Schiavone M."/>
            <person name="Rossetto O."/>
            <person name="Pirazzini M."/>
            <person name="Dobrindt U."/>
            <person name="Montecucco C."/>
        </authorList>
    </citation>
    <scope>NUCLEOTIDE SEQUENCE [LARGE SCALE GENOMIC DNA]</scope>
    <source>
        <strain evidence="2 3">DSM 3997</strain>
    </source>
</reference>
<accession>A0A6I1MQM7</accession>
<gene>
    <name evidence="2" type="ORF">GBZ86_16720</name>
</gene>
<dbReference type="AlphaFoldDB" id="A0A6I1MQM7"/>
<keyword evidence="1" id="KW-0812">Transmembrane</keyword>
<comment type="caution">
    <text evidence="2">The sequence shown here is derived from an EMBL/GenBank/DDBJ whole genome shotgun (WGS) entry which is preliminary data.</text>
</comment>